<protein>
    <submittedName>
        <fullName evidence="2">Uncharacterized protein</fullName>
    </submittedName>
</protein>
<evidence type="ECO:0000313" key="2">
    <source>
        <dbReference type="EMBL" id="CEK28111.1"/>
    </source>
</evidence>
<evidence type="ECO:0000256" key="1">
    <source>
        <dbReference type="SAM" id="MobiDB-lite"/>
    </source>
</evidence>
<feature type="compositionally biased region" description="Polar residues" evidence="1">
    <location>
        <begin position="21"/>
        <end position="32"/>
    </location>
</feature>
<proteinExistence type="predicted"/>
<dbReference type="AlphaFoldDB" id="A0A0A8VKH8"/>
<dbReference type="EMBL" id="LN681231">
    <property type="protein sequence ID" value="CEK28111.1"/>
    <property type="molecule type" value="Genomic_DNA"/>
</dbReference>
<sequence length="39" mass="4062">MAGLPKGIPGMGLEIEGAMQQAPQSERQSISHSPVGWQG</sequence>
<gene>
    <name evidence="2" type="ORF">CSF007_11845</name>
</gene>
<organism evidence="2">
    <name type="scientific">Yersinia ruckeri</name>
    <dbReference type="NCBI Taxonomy" id="29486"/>
    <lineage>
        <taxon>Bacteria</taxon>
        <taxon>Pseudomonadati</taxon>
        <taxon>Pseudomonadota</taxon>
        <taxon>Gammaproteobacteria</taxon>
        <taxon>Enterobacterales</taxon>
        <taxon>Yersiniaceae</taxon>
        <taxon>Yersinia</taxon>
    </lineage>
</organism>
<reference evidence="2" key="1">
    <citation type="journal article" date="2015" name="Genome Announc.">
        <title>Complete Genome Sequence of Yersinia ruckeri Strain CSF007-82, Etiologic Agent of Red Mouth Disease in Salmonid Fish.</title>
        <authorList>
            <person name="Nelson M.C."/>
            <person name="LaPatra S.E."/>
            <person name="Welch T.J."/>
            <person name="Graf J."/>
        </authorList>
    </citation>
    <scope>NUCLEOTIDE SEQUENCE</scope>
    <source>
        <strain evidence="2">CSF007-82</strain>
    </source>
</reference>
<feature type="region of interest" description="Disordered" evidence="1">
    <location>
        <begin position="1"/>
        <end position="39"/>
    </location>
</feature>
<accession>A0A0A8VKH8</accession>
<name>A0A0A8VKH8_YERRU</name>